<dbReference type="AlphaFoldDB" id="A0AAV4XNM7"/>
<accession>A0AAV4XNM7</accession>
<dbReference type="Proteomes" id="UP001054945">
    <property type="component" value="Unassembled WGS sequence"/>
</dbReference>
<evidence type="ECO:0000313" key="1">
    <source>
        <dbReference type="EMBL" id="GIY96730.1"/>
    </source>
</evidence>
<reference evidence="1 2" key="1">
    <citation type="submission" date="2021-06" db="EMBL/GenBank/DDBJ databases">
        <title>Caerostris extrusa draft genome.</title>
        <authorList>
            <person name="Kono N."/>
            <person name="Arakawa K."/>
        </authorList>
    </citation>
    <scope>NUCLEOTIDE SEQUENCE [LARGE SCALE GENOMIC DNA]</scope>
</reference>
<gene>
    <name evidence="1" type="ORF">CEXT_86351</name>
</gene>
<organism evidence="1 2">
    <name type="scientific">Caerostris extrusa</name>
    <name type="common">Bark spider</name>
    <name type="synonym">Caerostris bankana</name>
    <dbReference type="NCBI Taxonomy" id="172846"/>
    <lineage>
        <taxon>Eukaryota</taxon>
        <taxon>Metazoa</taxon>
        <taxon>Ecdysozoa</taxon>
        <taxon>Arthropoda</taxon>
        <taxon>Chelicerata</taxon>
        <taxon>Arachnida</taxon>
        <taxon>Araneae</taxon>
        <taxon>Araneomorphae</taxon>
        <taxon>Entelegynae</taxon>
        <taxon>Araneoidea</taxon>
        <taxon>Araneidae</taxon>
        <taxon>Caerostris</taxon>
    </lineage>
</organism>
<sequence length="113" mass="12596">MAEALDLRHRSALPVTIQLLPFGLGFESKRSFYCFETSKNHISSEVMCNIEFSDIDFSRFNLGFALLANPVSYCTELFLSPFPSCCIQLGVERQRGLPRGFLSSTGGTSHPQI</sequence>
<keyword evidence="2" id="KW-1185">Reference proteome</keyword>
<comment type="caution">
    <text evidence="1">The sequence shown here is derived from an EMBL/GenBank/DDBJ whole genome shotgun (WGS) entry which is preliminary data.</text>
</comment>
<proteinExistence type="predicted"/>
<name>A0AAV4XNM7_CAEEX</name>
<dbReference type="EMBL" id="BPLR01018083">
    <property type="protein sequence ID" value="GIY96730.1"/>
    <property type="molecule type" value="Genomic_DNA"/>
</dbReference>
<protein>
    <submittedName>
        <fullName evidence="1">Uncharacterized protein</fullName>
    </submittedName>
</protein>
<evidence type="ECO:0000313" key="2">
    <source>
        <dbReference type="Proteomes" id="UP001054945"/>
    </source>
</evidence>